<dbReference type="InterPro" id="IPR000914">
    <property type="entry name" value="SBP_5_dom"/>
</dbReference>
<dbReference type="PANTHER" id="PTHR30290">
    <property type="entry name" value="PERIPLASMIC BINDING COMPONENT OF ABC TRANSPORTER"/>
    <property type="match status" value="1"/>
</dbReference>
<gene>
    <name evidence="7" type="ORF">ACFSFY_14445</name>
</gene>
<dbReference type="PANTHER" id="PTHR30290:SF9">
    <property type="entry name" value="OLIGOPEPTIDE-BINDING PROTEIN APPA"/>
    <property type="match status" value="1"/>
</dbReference>
<dbReference type="RefSeq" id="WP_381539218.1">
    <property type="nucleotide sequence ID" value="NZ_JBHUGI010000034.1"/>
</dbReference>
<dbReference type="PROSITE" id="PS51257">
    <property type="entry name" value="PROKAR_LIPOPROTEIN"/>
    <property type="match status" value="1"/>
</dbReference>
<evidence type="ECO:0000256" key="3">
    <source>
        <dbReference type="ARBA" id="ARBA00022729"/>
    </source>
</evidence>
<dbReference type="Proteomes" id="UP001597218">
    <property type="component" value="Unassembled WGS sequence"/>
</dbReference>
<dbReference type="CDD" id="cd08498">
    <property type="entry name" value="PBP2_NikA_DppA_OppA_like_2"/>
    <property type="match status" value="1"/>
</dbReference>
<proteinExistence type="inferred from homology"/>
<evidence type="ECO:0000313" key="8">
    <source>
        <dbReference type="Proteomes" id="UP001597218"/>
    </source>
</evidence>
<dbReference type="SUPFAM" id="SSF53850">
    <property type="entry name" value="Periplasmic binding protein-like II"/>
    <property type="match status" value="1"/>
</dbReference>
<feature type="signal peptide" evidence="5">
    <location>
        <begin position="1"/>
        <end position="25"/>
    </location>
</feature>
<name>A0ABW4SJR2_9BACL</name>
<protein>
    <submittedName>
        <fullName evidence="7">ABC transporter substrate-binding protein</fullName>
    </submittedName>
</protein>
<comment type="caution">
    <text evidence="7">The sequence shown here is derived from an EMBL/GenBank/DDBJ whole genome shotgun (WGS) entry which is preliminary data.</text>
</comment>
<evidence type="ECO:0000259" key="6">
    <source>
        <dbReference type="Pfam" id="PF00496"/>
    </source>
</evidence>
<evidence type="ECO:0000313" key="7">
    <source>
        <dbReference type="EMBL" id="MFD1929239.1"/>
    </source>
</evidence>
<dbReference type="InterPro" id="IPR030678">
    <property type="entry name" value="Peptide/Ni-bd"/>
</dbReference>
<sequence length="516" mass="58205">MKNIKLIFMLFVTSLLVLTACSNSADPDETNKENDSKSNTTLTIAQSADLTTMDPQNSLSTNGDRVFRNMFSRLFQRDENMEIQPLIVESFENPAEDTWTFKLIEGIKFHNGDPLTAEDVKFSLERVMNDESLKEYPYFKQISEVNVLEEYLVEIKTDGPMPTLLRLLAKSGSDIVPKKYFEEVKVDGFQKNPIGSGPYKYVNWIRDDRVILELNEDYFGEIGTWNEVIVRAIPESSTRVGEVLTGGVDLATDIPPNEWERVNTEAGVELMNGDTTRVMLLVVRTTDGAITADPKIREAIDLAINNKAIVESILKGTAVPVRSRVTKGILGSDPDLYDSYVYDLEKARALIKEAGYEDGVEITFTAPRGRYTLDAEVAQLVAAMLEEAGFKVKINLLESSAFLDVYNSNSNEELIMIALADGLLDASYSLVHYTKERAAGQTDYDNEVVEELFNKAGRNLDEEERVKQYIEIQKIISEERPHIFLFQLGANYGVSDKLKFKPRLDEEINFSEIIKK</sequence>
<evidence type="ECO:0000256" key="2">
    <source>
        <dbReference type="ARBA" id="ARBA00022448"/>
    </source>
</evidence>
<reference evidence="8" key="1">
    <citation type="journal article" date="2019" name="Int. J. Syst. Evol. Microbiol.">
        <title>The Global Catalogue of Microorganisms (GCM) 10K type strain sequencing project: providing services to taxonomists for standard genome sequencing and annotation.</title>
        <authorList>
            <consortium name="The Broad Institute Genomics Platform"/>
            <consortium name="The Broad Institute Genome Sequencing Center for Infectious Disease"/>
            <person name="Wu L."/>
            <person name="Ma J."/>
        </authorList>
    </citation>
    <scope>NUCLEOTIDE SEQUENCE [LARGE SCALE GENOMIC DNA]</scope>
    <source>
        <strain evidence="8">CGMCC 4.7177</strain>
    </source>
</reference>
<feature type="chain" id="PRO_5046754754" evidence="5">
    <location>
        <begin position="26"/>
        <end position="516"/>
    </location>
</feature>
<evidence type="ECO:0000256" key="1">
    <source>
        <dbReference type="ARBA" id="ARBA00005695"/>
    </source>
</evidence>
<keyword evidence="8" id="KW-1185">Reference proteome</keyword>
<organism evidence="7 8">
    <name type="scientific">Sporosarcina siberiensis</name>
    <dbReference type="NCBI Taxonomy" id="1365606"/>
    <lineage>
        <taxon>Bacteria</taxon>
        <taxon>Bacillati</taxon>
        <taxon>Bacillota</taxon>
        <taxon>Bacilli</taxon>
        <taxon>Bacillales</taxon>
        <taxon>Caryophanaceae</taxon>
        <taxon>Sporosarcina</taxon>
    </lineage>
</organism>
<evidence type="ECO:0000256" key="5">
    <source>
        <dbReference type="SAM" id="SignalP"/>
    </source>
</evidence>
<feature type="region of interest" description="Disordered" evidence="4">
    <location>
        <begin position="24"/>
        <end position="61"/>
    </location>
</feature>
<dbReference type="InterPro" id="IPR039424">
    <property type="entry name" value="SBP_5"/>
</dbReference>
<comment type="similarity">
    <text evidence="1">Belongs to the bacterial solute-binding protein 5 family.</text>
</comment>
<feature type="domain" description="Solute-binding protein family 5" evidence="6">
    <location>
        <begin position="82"/>
        <end position="437"/>
    </location>
</feature>
<evidence type="ECO:0000256" key="4">
    <source>
        <dbReference type="SAM" id="MobiDB-lite"/>
    </source>
</evidence>
<dbReference type="Gene3D" id="3.40.190.10">
    <property type="entry name" value="Periplasmic binding protein-like II"/>
    <property type="match status" value="1"/>
</dbReference>
<dbReference type="Pfam" id="PF00496">
    <property type="entry name" value="SBP_bac_5"/>
    <property type="match status" value="1"/>
</dbReference>
<keyword evidence="3 5" id="KW-0732">Signal</keyword>
<dbReference type="Gene3D" id="3.10.105.10">
    <property type="entry name" value="Dipeptide-binding Protein, Domain 3"/>
    <property type="match status" value="1"/>
</dbReference>
<dbReference type="PIRSF" id="PIRSF002741">
    <property type="entry name" value="MppA"/>
    <property type="match status" value="1"/>
</dbReference>
<feature type="compositionally biased region" description="Polar residues" evidence="4">
    <location>
        <begin position="37"/>
        <end position="61"/>
    </location>
</feature>
<dbReference type="EMBL" id="JBHUGI010000034">
    <property type="protein sequence ID" value="MFD1929239.1"/>
    <property type="molecule type" value="Genomic_DNA"/>
</dbReference>
<dbReference type="Gene3D" id="3.90.76.10">
    <property type="entry name" value="Dipeptide-binding Protein, Domain 1"/>
    <property type="match status" value="1"/>
</dbReference>
<accession>A0ABW4SJR2</accession>
<keyword evidence="2" id="KW-0813">Transport</keyword>